<dbReference type="PANTHER" id="PTHR33050">
    <property type="entry name" value="REVERSE TRANSCRIPTASE DOMAIN-CONTAINING PROTEIN"/>
    <property type="match status" value="1"/>
</dbReference>
<dbReference type="GO" id="GO:0016787">
    <property type="term" value="F:hydrolase activity"/>
    <property type="evidence" value="ECO:0007669"/>
    <property type="project" value="UniProtKB-KW"/>
</dbReference>
<evidence type="ECO:0000256" key="4">
    <source>
        <dbReference type="ARBA" id="ARBA00022759"/>
    </source>
</evidence>
<dbReference type="GO" id="GO:0003964">
    <property type="term" value="F:RNA-directed DNA polymerase activity"/>
    <property type="evidence" value="ECO:0007669"/>
    <property type="project" value="UniProtKB-KW"/>
</dbReference>
<dbReference type="AlphaFoldDB" id="A0A7D9DL41"/>
<dbReference type="CDD" id="cd09275">
    <property type="entry name" value="RNase_HI_RT_DIRS1"/>
    <property type="match status" value="1"/>
</dbReference>
<dbReference type="OrthoDB" id="2371919at2759"/>
<gene>
    <name evidence="7" type="ORF">PACLA_8A000900</name>
</gene>
<dbReference type="PANTHER" id="PTHR33050:SF7">
    <property type="entry name" value="RIBONUCLEASE H"/>
    <property type="match status" value="1"/>
</dbReference>
<dbReference type="InterPro" id="IPR043128">
    <property type="entry name" value="Rev_trsase/Diguanyl_cyclase"/>
</dbReference>
<evidence type="ECO:0000256" key="1">
    <source>
        <dbReference type="ARBA" id="ARBA00022679"/>
    </source>
</evidence>
<accession>A0A7D9DL41</accession>
<keyword evidence="5" id="KW-0378">Hydrolase</keyword>
<evidence type="ECO:0000313" key="7">
    <source>
        <dbReference type="EMBL" id="CAB3987412.1"/>
    </source>
</evidence>
<dbReference type="Gene3D" id="3.30.70.270">
    <property type="match status" value="1"/>
</dbReference>
<dbReference type="SUPFAM" id="SSF56672">
    <property type="entry name" value="DNA/RNA polymerases"/>
    <property type="match status" value="1"/>
</dbReference>
<evidence type="ECO:0000313" key="8">
    <source>
        <dbReference type="Proteomes" id="UP001152795"/>
    </source>
</evidence>
<comment type="caution">
    <text evidence="7">The sequence shown here is derived from an EMBL/GenBank/DDBJ whole genome shotgun (WGS) entry which is preliminary data.</text>
</comment>
<dbReference type="InterPro" id="IPR052055">
    <property type="entry name" value="Hepadnavirus_pol/RT"/>
</dbReference>
<proteinExistence type="predicted"/>
<keyword evidence="8" id="KW-1185">Reference proteome</keyword>
<dbReference type="InterPro" id="IPR041373">
    <property type="entry name" value="RT_RNaseH"/>
</dbReference>
<reference evidence="7" key="1">
    <citation type="submission" date="2020-04" db="EMBL/GenBank/DDBJ databases">
        <authorList>
            <person name="Alioto T."/>
            <person name="Alioto T."/>
            <person name="Gomez Garrido J."/>
        </authorList>
    </citation>
    <scope>NUCLEOTIDE SEQUENCE</scope>
    <source>
        <strain evidence="7">A484AB</strain>
    </source>
</reference>
<dbReference type="InterPro" id="IPR043502">
    <property type="entry name" value="DNA/RNA_pol_sf"/>
</dbReference>
<keyword evidence="6" id="KW-0695">RNA-directed DNA polymerase</keyword>
<dbReference type="GO" id="GO:0003676">
    <property type="term" value="F:nucleic acid binding"/>
    <property type="evidence" value="ECO:0007669"/>
    <property type="project" value="InterPro"/>
</dbReference>
<dbReference type="Proteomes" id="UP001152795">
    <property type="component" value="Unassembled WGS sequence"/>
</dbReference>
<dbReference type="GO" id="GO:0004519">
    <property type="term" value="F:endonuclease activity"/>
    <property type="evidence" value="ECO:0007669"/>
    <property type="project" value="UniProtKB-KW"/>
</dbReference>
<sequence>MPIAAKHQKYLKFSWEGQLYKFVCFPNGLAFCPRKFTKLLKPVNSHLRQLGHISVSHIDDSYLQGDDYDDCANNVLDTTRLLDSLGFIIHPDKSSFIPNQVVTILGFKINSIVMRVFPTAEKIKKIKASCLELLHSPSPSICQVASVLGLLISNFPAAQFGPLHFRDLDMDKTEALKQNQGNFDRPMKLSKTSCADLHWWINSADSLFKPIALNHPDATLFTDASSQGWGGVLGQQKSGGHWTALEASHHINYLETLAVFFALKVFQTKLSGKHVCVRIDNMTAVADIGKLGTSHSRKRNTLVREIWDWCIQHDIFLTTAHIPGLENEAADAESRKPLKETEWALNQVIYQQGIQLLNMTPVIDLFASRLNYKVKPFIAYQPDPEAQAVNAFTICWKPYLFYAFPPFSIIPLVLQKIREEESTGLLVVPKWPAQPWWPYLMRMVIQVPVILPNKENTIYMPSKPDLIHPLYPKLTLLMCHISGDPLKIKDFQRGLCLSSCPRGGKAHKDSIYHTSTNGVGTVVQGNWIPFQQLWKKE</sequence>
<keyword evidence="4" id="KW-0255">Endonuclease</keyword>
<name>A0A7D9DL41_PARCT</name>
<dbReference type="InterPro" id="IPR036397">
    <property type="entry name" value="RNaseH_sf"/>
</dbReference>
<keyword evidence="3" id="KW-0540">Nuclease</keyword>
<organism evidence="7 8">
    <name type="scientific">Paramuricea clavata</name>
    <name type="common">Red gorgonian</name>
    <name type="synonym">Violescent sea-whip</name>
    <dbReference type="NCBI Taxonomy" id="317549"/>
    <lineage>
        <taxon>Eukaryota</taxon>
        <taxon>Metazoa</taxon>
        <taxon>Cnidaria</taxon>
        <taxon>Anthozoa</taxon>
        <taxon>Octocorallia</taxon>
        <taxon>Malacalcyonacea</taxon>
        <taxon>Plexauridae</taxon>
        <taxon>Paramuricea</taxon>
    </lineage>
</organism>
<keyword evidence="1" id="KW-0808">Transferase</keyword>
<protein>
    <submittedName>
        <fullName evidence="7">Transposon Tf2-6 poly</fullName>
    </submittedName>
</protein>
<keyword evidence="2" id="KW-0548">Nucleotidyltransferase</keyword>
<evidence type="ECO:0000256" key="5">
    <source>
        <dbReference type="ARBA" id="ARBA00022801"/>
    </source>
</evidence>
<dbReference type="Pfam" id="PF17917">
    <property type="entry name" value="RT_RNaseH"/>
    <property type="match status" value="1"/>
</dbReference>
<evidence type="ECO:0000256" key="3">
    <source>
        <dbReference type="ARBA" id="ARBA00022722"/>
    </source>
</evidence>
<dbReference type="Gene3D" id="3.30.420.10">
    <property type="entry name" value="Ribonuclease H-like superfamily/Ribonuclease H"/>
    <property type="match status" value="1"/>
</dbReference>
<dbReference type="EMBL" id="CACRXK020001169">
    <property type="protein sequence ID" value="CAB3987412.1"/>
    <property type="molecule type" value="Genomic_DNA"/>
</dbReference>
<evidence type="ECO:0000256" key="6">
    <source>
        <dbReference type="ARBA" id="ARBA00022918"/>
    </source>
</evidence>
<evidence type="ECO:0000256" key="2">
    <source>
        <dbReference type="ARBA" id="ARBA00022695"/>
    </source>
</evidence>